<dbReference type="KEGG" id="pne:Pnec_0670"/>
<evidence type="ECO:0000313" key="1">
    <source>
        <dbReference type="EMBL" id="ACB43907.1"/>
    </source>
</evidence>
<dbReference type="EMBL" id="CP001010">
    <property type="protein sequence ID" value="ACB43907.1"/>
    <property type="molecule type" value="Genomic_DNA"/>
</dbReference>
<sequence>MIKDGELSSLSSITLLSSLALPDPINKAGSALPLRTIKLAADMDPALPAKRLSSAMLSAKSSRPVSTPTRTARVASTPVLYRASFF</sequence>
<reference evidence="1" key="1">
    <citation type="submission" date="2008-03" db="EMBL/GenBank/DDBJ databases">
        <title>Complete sequence of Polynucleobacter necessarius STIR1.</title>
        <authorList>
            <consortium name="US DOE Joint Genome Institute"/>
            <person name="Copeland A."/>
            <person name="Lucas S."/>
            <person name="Lapidus A."/>
            <person name="Barry K."/>
            <person name="Detter J.C."/>
            <person name="Glavina del Rio T."/>
            <person name="Hammon N."/>
            <person name="Israni S."/>
            <person name="Dalin E."/>
            <person name="Tice H."/>
            <person name="Pitluck S."/>
            <person name="Chain P."/>
            <person name="Malfatti S."/>
            <person name="Shin M."/>
            <person name="Vergez L."/>
            <person name="Schmutz J."/>
            <person name="Larimer F."/>
            <person name="Land M."/>
            <person name="Hauser L."/>
            <person name="Kyrpides N."/>
            <person name="Kim E."/>
            <person name="Hahn M."/>
            <person name="Richardson P."/>
        </authorList>
    </citation>
    <scope>NUCLEOTIDE SEQUENCE [LARGE SCALE GENOMIC DNA]</scope>
    <source>
        <strain evidence="1">STIR1</strain>
    </source>
</reference>
<name>B1XU80_POLNS</name>
<gene>
    <name evidence="1" type="ordered locus">Pnec_0670</name>
</gene>
<dbReference type="AlphaFoldDB" id="B1XU80"/>
<protein>
    <submittedName>
        <fullName evidence="1">Uncharacterized protein</fullName>
    </submittedName>
</protein>
<accession>B1XU80</accession>
<proteinExistence type="predicted"/>
<dbReference type="HOGENOM" id="CLU_2495230_0_0_4"/>
<organism evidence="1">
    <name type="scientific">Polynucleobacter necessarius subsp. necessarius (strain STIR1)</name>
    <dbReference type="NCBI Taxonomy" id="452638"/>
    <lineage>
        <taxon>Bacteria</taxon>
        <taxon>Pseudomonadati</taxon>
        <taxon>Pseudomonadota</taxon>
        <taxon>Betaproteobacteria</taxon>
        <taxon>Burkholderiales</taxon>
        <taxon>Burkholderiaceae</taxon>
        <taxon>Polynucleobacter</taxon>
    </lineage>
</organism>